<dbReference type="InterPro" id="IPR012433">
    <property type="entry name" value="Imm11"/>
</dbReference>
<sequence>MNYYKLVNKFEDGEGSFTVQEPWDEVLEYFNPQYKIMKIKASVLVDEYKEKGMSDFLKIGLGKLASKKIQKIFFDNGISGIQFVPVEVENNGKYTEYAFMNVIAHYDLLDPVSSNAKKFSDALGGYTRVRKEIIDQKKLDSLDIKHDCFTLSTYKESYYVSERVKDILEKTGVSGIKFKSMEIL</sequence>
<dbReference type="OrthoDB" id="5873599at2"/>
<accession>A0A1G8F3L6</accession>
<evidence type="ECO:0000313" key="3">
    <source>
        <dbReference type="Proteomes" id="UP000198854"/>
    </source>
</evidence>
<name>A0A1G8F3L6_9VIBR</name>
<evidence type="ECO:0000313" key="2">
    <source>
        <dbReference type="EMBL" id="SDH76745.1"/>
    </source>
</evidence>
<organism evidence="2 3">
    <name type="scientific">Vibrio xiamenensis</name>
    <dbReference type="NCBI Taxonomy" id="861298"/>
    <lineage>
        <taxon>Bacteria</taxon>
        <taxon>Pseudomonadati</taxon>
        <taxon>Pseudomonadota</taxon>
        <taxon>Gammaproteobacteria</taxon>
        <taxon>Vibrionales</taxon>
        <taxon>Vibrionaceae</taxon>
        <taxon>Vibrio</taxon>
    </lineage>
</organism>
<dbReference type="EMBL" id="FNDD01000028">
    <property type="protein sequence ID" value="SDH76745.1"/>
    <property type="molecule type" value="Genomic_DNA"/>
</dbReference>
<dbReference type="Proteomes" id="UP000198854">
    <property type="component" value="Unassembled WGS sequence"/>
</dbReference>
<reference evidence="2 3" key="1">
    <citation type="submission" date="2016-10" db="EMBL/GenBank/DDBJ databases">
        <authorList>
            <person name="de Groot N.N."/>
        </authorList>
    </citation>
    <scope>NUCLEOTIDE SEQUENCE [LARGE SCALE GENOMIC DNA]</scope>
    <source>
        <strain evidence="2 3">CGMCC 1.10228</strain>
    </source>
</reference>
<gene>
    <name evidence="2" type="ORF">SAMN04488136_12837</name>
</gene>
<dbReference type="STRING" id="861298.SAMN04488136_12837"/>
<dbReference type="RefSeq" id="WP_093277809.1">
    <property type="nucleotide sequence ID" value="NZ_FNDD01000028.1"/>
</dbReference>
<protein>
    <recommendedName>
        <fullName evidence="1">Immunity MXAN-0049 protein domain-containing protein</fullName>
    </recommendedName>
</protein>
<evidence type="ECO:0000259" key="1">
    <source>
        <dbReference type="Pfam" id="PF07791"/>
    </source>
</evidence>
<proteinExistence type="predicted"/>
<dbReference type="AlphaFoldDB" id="A0A1G8F3L6"/>
<feature type="domain" description="Immunity MXAN-0049 protein" evidence="1">
    <location>
        <begin position="43"/>
        <end position="181"/>
    </location>
</feature>
<dbReference type="Pfam" id="PF07791">
    <property type="entry name" value="Imm11"/>
    <property type="match status" value="1"/>
</dbReference>
<keyword evidence="3" id="KW-1185">Reference proteome</keyword>